<feature type="region of interest" description="Disordered" evidence="1">
    <location>
        <begin position="31"/>
        <end position="50"/>
    </location>
</feature>
<evidence type="ECO:0000313" key="3">
    <source>
        <dbReference type="Proteomes" id="UP000216361"/>
    </source>
</evidence>
<proteinExistence type="predicted"/>
<dbReference type="EMBL" id="NOXS01000014">
    <property type="protein sequence ID" value="OYQ22252.1"/>
    <property type="molecule type" value="Genomic_DNA"/>
</dbReference>
<evidence type="ECO:0000313" key="2">
    <source>
        <dbReference type="EMBL" id="OYQ22252.1"/>
    </source>
</evidence>
<comment type="caution">
    <text evidence="2">The sequence shown here is derived from an EMBL/GenBank/DDBJ whole genome shotgun (WGS) entry which is preliminary data.</text>
</comment>
<sequence>MIPPGVRATLQHEDRTNQPSGPVSVETMLAKARGEAPSSAAPSAPPAQAPRKITLRFEQNAPALREEEAQRLAGALLVLRMQPSPMTIALGPVGGAKTPGAMALIVQRQNNLRGRMPADLIARTEFRYSPALPPDSAVISAGTGSNE</sequence>
<name>A0A255XZ85_9PROT</name>
<dbReference type="AlphaFoldDB" id="A0A255XZ85"/>
<dbReference type="OrthoDB" id="10007243at2"/>
<protein>
    <submittedName>
        <fullName evidence="2">Uncharacterized protein</fullName>
    </submittedName>
</protein>
<organism evidence="2 3">
    <name type="scientific">Elstera cyanobacteriorum</name>
    <dbReference type="NCBI Taxonomy" id="2022747"/>
    <lineage>
        <taxon>Bacteria</taxon>
        <taxon>Pseudomonadati</taxon>
        <taxon>Pseudomonadota</taxon>
        <taxon>Alphaproteobacteria</taxon>
        <taxon>Rhodospirillales</taxon>
        <taxon>Rhodospirillaceae</taxon>
        <taxon>Elstera</taxon>
    </lineage>
</organism>
<accession>A0A255XZ85</accession>
<dbReference type="RefSeq" id="WP_094406670.1">
    <property type="nucleotide sequence ID" value="NZ_BMJZ01000013.1"/>
</dbReference>
<evidence type="ECO:0000256" key="1">
    <source>
        <dbReference type="SAM" id="MobiDB-lite"/>
    </source>
</evidence>
<keyword evidence="3" id="KW-1185">Reference proteome</keyword>
<feature type="region of interest" description="Disordered" evidence="1">
    <location>
        <begin position="1"/>
        <end position="23"/>
    </location>
</feature>
<reference evidence="2 3" key="1">
    <citation type="submission" date="2017-07" db="EMBL/GenBank/DDBJ databases">
        <title>Elstera cyanobacteriorum sp. nov., a novel bacterium isolated from cyanobacterial aggregates in a eutrophic lake.</title>
        <authorList>
            <person name="Cai H."/>
        </authorList>
    </citation>
    <scope>NUCLEOTIDE SEQUENCE [LARGE SCALE GENOMIC DNA]</scope>
    <source>
        <strain evidence="2 3">TH019</strain>
    </source>
</reference>
<gene>
    <name evidence="2" type="ORF">CHR90_00600</name>
</gene>
<dbReference type="Proteomes" id="UP000216361">
    <property type="component" value="Unassembled WGS sequence"/>
</dbReference>